<sequence>MSTVAAHFATDYQDARQKFCAAAAASGGQFRSYRNPTLGPDGGRLFMDTVRLGDDDAPNMLVLMAATHGVEGFCGSGAMVNWLRSGGPARLPKGTGALLIHGVNPHGFAWIRRVNEDNVDLNRNFVDHAKPYPRNDGYREIADALNPPTWDAAALATAQQTLDSYAQKNGAFGLQSAVTGGQYSHMDGIFFGGHKPTWSNRTIRAVIRTELAQARRIGCIDFHTGLGPFGHGEIIGIGDPGQPAFARQKAWYGDELTSPESGTSASAVVVGVVLDAFPQEAPDAEFTGIALEYGTYPVPEVLDAVRRDNWLHHRGDLASAQGKEMKAYMQERFYPAGAKWAELVWARADDVIGKAVKGLNA</sequence>
<dbReference type="Pfam" id="PF10994">
    <property type="entry name" value="DUF2817"/>
    <property type="match status" value="1"/>
</dbReference>
<dbReference type="InterPro" id="IPR021259">
    <property type="entry name" value="DUF2817"/>
</dbReference>
<dbReference type="SUPFAM" id="SSF53187">
    <property type="entry name" value="Zn-dependent exopeptidases"/>
    <property type="match status" value="1"/>
</dbReference>
<dbReference type="RefSeq" id="WP_147850248.1">
    <property type="nucleotide sequence ID" value="NZ_VDUZ01000037.1"/>
</dbReference>
<proteinExistence type="predicted"/>
<dbReference type="OrthoDB" id="4014363at2"/>
<protein>
    <submittedName>
        <fullName evidence="1">DUF2817 domain-containing protein</fullName>
    </submittedName>
</protein>
<dbReference type="EMBL" id="VDUZ01000037">
    <property type="protein sequence ID" value="TXL72029.1"/>
    <property type="molecule type" value="Genomic_DNA"/>
</dbReference>
<evidence type="ECO:0000313" key="2">
    <source>
        <dbReference type="Proteomes" id="UP000321638"/>
    </source>
</evidence>
<dbReference type="Gene3D" id="3.40.630.10">
    <property type="entry name" value="Zn peptidases"/>
    <property type="match status" value="1"/>
</dbReference>
<name>A0A5C8PFS6_9HYPH</name>
<reference evidence="1 2" key="1">
    <citation type="submission" date="2019-06" db="EMBL/GenBank/DDBJ databases">
        <title>New taxonomy in bacterial strain CC-CFT640, isolated from vineyard.</title>
        <authorList>
            <person name="Lin S.-Y."/>
            <person name="Tsai C.-F."/>
            <person name="Young C.-C."/>
        </authorList>
    </citation>
    <scope>NUCLEOTIDE SEQUENCE [LARGE SCALE GENOMIC DNA]</scope>
    <source>
        <strain evidence="1 2">CC-CFT640</strain>
    </source>
</reference>
<comment type="caution">
    <text evidence="1">The sequence shown here is derived from an EMBL/GenBank/DDBJ whole genome shotgun (WGS) entry which is preliminary data.</text>
</comment>
<dbReference type="Proteomes" id="UP000321638">
    <property type="component" value="Unassembled WGS sequence"/>
</dbReference>
<dbReference type="CDD" id="cd06233">
    <property type="entry name" value="M14-like"/>
    <property type="match status" value="1"/>
</dbReference>
<gene>
    <name evidence="1" type="ORF">FHP25_27755</name>
</gene>
<dbReference type="AlphaFoldDB" id="A0A5C8PFS6"/>
<organism evidence="1 2">
    <name type="scientific">Vineibacter terrae</name>
    <dbReference type="NCBI Taxonomy" id="2586908"/>
    <lineage>
        <taxon>Bacteria</taxon>
        <taxon>Pseudomonadati</taxon>
        <taxon>Pseudomonadota</taxon>
        <taxon>Alphaproteobacteria</taxon>
        <taxon>Hyphomicrobiales</taxon>
        <taxon>Vineibacter</taxon>
    </lineage>
</organism>
<evidence type="ECO:0000313" key="1">
    <source>
        <dbReference type="EMBL" id="TXL72029.1"/>
    </source>
</evidence>
<accession>A0A5C8PFS6</accession>
<keyword evidence="2" id="KW-1185">Reference proteome</keyword>